<dbReference type="AlphaFoldDB" id="A0A9N8HIP5"/>
<accession>A0A9N8HIP5</accession>
<keyword evidence="2" id="KW-1185">Reference proteome</keyword>
<dbReference type="Proteomes" id="UP001153069">
    <property type="component" value="Unassembled WGS sequence"/>
</dbReference>
<reference evidence="1" key="1">
    <citation type="submission" date="2020-06" db="EMBL/GenBank/DDBJ databases">
        <authorList>
            <consortium name="Plant Systems Biology data submission"/>
        </authorList>
    </citation>
    <scope>NUCLEOTIDE SEQUENCE</scope>
    <source>
        <strain evidence="1">D6</strain>
    </source>
</reference>
<organism evidence="1 2">
    <name type="scientific">Seminavis robusta</name>
    <dbReference type="NCBI Taxonomy" id="568900"/>
    <lineage>
        <taxon>Eukaryota</taxon>
        <taxon>Sar</taxon>
        <taxon>Stramenopiles</taxon>
        <taxon>Ochrophyta</taxon>
        <taxon>Bacillariophyta</taxon>
        <taxon>Bacillariophyceae</taxon>
        <taxon>Bacillariophycidae</taxon>
        <taxon>Naviculales</taxon>
        <taxon>Naviculaceae</taxon>
        <taxon>Seminavis</taxon>
    </lineage>
</organism>
<gene>
    <name evidence="1" type="ORF">SEMRO_512_G157660.1</name>
</gene>
<name>A0A9N8HIP5_9STRA</name>
<proteinExistence type="predicted"/>
<protein>
    <submittedName>
        <fullName evidence="1">Uncharacterized protein</fullName>
    </submittedName>
</protein>
<evidence type="ECO:0000313" key="1">
    <source>
        <dbReference type="EMBL" id="CAB9511978.1"/>
    </source>
</evidence>
<comment type="caution">
    <text evidence="1">The sequence shown here is derived from an EMBL/GenBank/DDBJ whole genome shotgun (WGS) entry which is preliminary data.</text>
</comment>
<sequence length="246" mass="28098">METPAKAKRGSSDDEPCTPKRLKIGDVRRNIKLAKLGCEYLYIEKVQNNMELITLEESPGQDGFLNPIREDIDNNGHLSQSHALTTIVTRRISITNENDCLNIRATGKAHEFYPRQFILAWPDKESTKQTRAKKLTDIAAFLNSKEESRSLRRDSPLKKLADKRKDANLRKYIVPKNYDLTPSDEGMLHKLGHFVKPAHVVGLVRSSYEKASGSWYWNFRAFAKTLFDSPYPTIAQAELGYPEEED</sequence>
<evidence type="ECO:0000313" key="2">
    <source>
        <dbReference type="Proteomes" id="UP001153069"/>
    </source>
</evidence>
<dbReference type="EMBL" id="CAICTM010000511">
    <property type="protein sequence ID" value="CAB9511978.1"/>
    <property type="molecule type" value="Genomic_DNA"/>
</dbReference>